<evidence type="ECO:0000313" key="3">
    <source>
        <dbReference type="EMBL" id="MFC4063082.1"/>
    </source>
</evidence>
<dbReference type="SMART" id="SM00327">
    <property type="entry name" value="VWA"/>
    <property type="match status" value="1"/>
</dbReference>
<proteinExistence type="predicted"/>
<evidence type="ECO:0000256" key="1">
    <source>
        <dbReference type="SAM" id="MobiDB-lite"/>
    </source>
</evidence>
<feature type="region of interest" description="Disordered" evidence="1">
    <location>
        <begin position="228"/>
        <end position="248"/>
    </location>
</feature>
<keyword evidence="4" id="KW-1185">Reference proteome</keyword>
<dbReference type="Proteomes" id="UP001595850">
    <property type="component" value="Unassembled WGS sequence"/>
</dbReference>
<dbReference type="RefSeq" id="WP_377294764.1">
    <property type="nucleotide sequence ID" value="NZ_JBHSBM010000075.1"/>
</dbReference>
<sequence length="248" mass="27735">MHDERVSERSSVEEGQIVMPFYLVCDVSYSMSDDMQALNSGLDQLRRAIATQPVVDDVARISIITFSDSARVVMPLSQTSETSTPALAPEGGTDYGSAFRELARVIEDDRQNLKRQGYKIFRPCAFFLSDGEPLDGDWEQTFRRTLTYDKKTGTGMKAHPIFVPFGFRDAPEQALRKLAYPPERGKWYHARNTGVEKALEGILDVIMKTVVSSGLSVAPHSKPTLVLEKPSRESGITRGDSDYDEDYI</sequence>
<accession>A0ABV8IG40</accession>
<feature type="domain" description="VWFA" evidence="2">
    <location>
        <begin position="18"/>
        <end position="207"/>
    </location>
</feature>
<dbReference type="InterPro" id="IPR036465">
    <property type="entry name" value="vWFA_dom_sf"/>
</dbReference>
<dbReference type="Gene3D" id="3.40.50.410">
    <property type="entry name" value="von Willebrand factor, type A domain"/>
    <property type="match status" value="1"/>
</dbReference>
<organism evidence="3 4">
    <name type="scientific">Planomonospora corallina</name>
    <dbReference type="NCBI Taxonomy" id="1806052"/>
    <lineage>
        <taxon>Bacteria</taxon>
        <taxon>Bacillati</taxon>
        <taxon>Actinomycetota</taxon>
        <taxon>Actinomycetes</taxon>
        <taxon>Streptosporangiales</taxon>
        <taxon>Streptosporangiaceae</taxon>
        <taxon>Planomonospora</taxon>
    </lineage>
</organism>
<dbReference type="Pfam" id="PF13519">
    <property type="entry name" value="VWA_2"/>
    <property type="match status" value="1"/>
</dbReference>
<gene>
    <name evidence="3" type="ORF">ACFOWE_32795</name>
</gene>
<evidence type="ECO:0000259" key="2">
    <source>
        <dbReference type="SMART" id="SM00327"/>
    </source>
</evidence>
<protein>
    <submittedName>
        <fullName evidence="3">VWA domain-containing protein</fullName>
    </submittedName>
</protein>
<dbReference type="SUPFAM" id="SSF53300">
    <property type="entry name" value="vWA-like"/>
    <property type="match status" value="1"/>
</dbReference>
<reference evidence="4" key="1">
    <citation type="journal article" date="2019" name="Int. J. Syst. Evol. Microbiol.">
        <title>The Global Catalogue of Microorganisms (GCM) 10K type strain sequencing project: providing services to taxonomists for standard genome sequencing and annotation.</title>
        <authorList>
            <consortium name="The Broad Institute Genomics Platform"/>
            <consortium name="The Broad Institute Genome Sequencing Center for Infectious Disease"/>
            <person name="Wu L."/>
            <person name="Ma J."/>
        </authorList>
    </citation>
    <scope>NUCLEOTIDE SEQUENCE [LARGE SCALE GENOMIC DNA]</scope>
    <source>
        <strain evidence="4">TBRC 4489</strain>
    </source>
</reference>
<evidence type="ECO:0000313" key="4">
    <source>
        <dbReference type="Proteomes" id="UP001595850"/>
    </source>
</evidence>
<dbReference type="EMBL" id="JBHSBM010000075">
    <property type="protein sequence ID" value="MFC4063082.1"/>
    <property type="molecule type" value="Genomic_DNA"/>
</dbReference>
<name>A0ABV8IG40_9ACTN</name>
<dbReference type="InterPro" id="IPR002035">
    <property type="entry name" value="VWF_A"/>
</dbReference>
<comment type="caution">
    <text evidence="3">The sequence shown here is derived from an EMBL/GenBank/DDBJ whole genome shotgun (WGS) entry which is preliminary data.</text>
</comment>